<dbReference type="AlphaFoldDB" id="K6WCN9"/>
<feature type="region of interest" description="Disordered" evidence="1">
    <location>
        <begin position="180"/>
        <end position="269"/>
    </location>
</feature>
<keyword evidence="4" id="KW-1185">Reference proteome</keyword>
<feature type="signal peptide" evidence="2">
    <location>
        <begin position="1"/>
        <end position="28"/>
    </location>
</feature>
<dbReference type="STRING" id="1184609.KILIM_055_00080"/>
<evidence type="ECO:0000256" key="2">
    <source>
        <dbReference type="SAM" id="SignalP"/>
    </source>
</evidence>
<evidence type="ECO:0000256" key="1">
    <source>
        <dbReference type="SAM" id="MobiDB-lite"/>
    </source>
</evidence>
<name>K6WCN9_9MICO</name>
<proteinExistence type="predicted"/>
<reference evidence="3 4" key="1">
    <citation type="submission" date="2012-08" db="EMBL/GenBank/DDBJ databases">
        <title>Whole genome shotgun sequence of Kineosphaera limosa NBRC 100340.</title>
        <authorList>
            <person name="Yoshida I."/>
            <person name="Isaki S."/>
            <person name="Hosoyama A."/>
            <person name="Tsuchikane K."/>
            <person name="Katsumata H."/>
            <person name="Ando Y."/>
            <person name="Ohji S."/>
            <person name="Hamada M."/>
            <person name="Tamura T."/>
            <person name="Yamazoe A."/>
            <person name="Yamazaki S."/>
            <person name="Fujita N."/>
        </authorList>
    </citation>
    <scope>NUCLEOTIDE SEQUENCE [LARGE SCALE GENOMIC DNA]</scope>
    <source>
        <strain evidence="3 4">NBRC 100340</strain>
    </source>
</reference>
<dbReference type="OrthoDB" id="5149662at2"/>
<feature type="compositionally biased region" description="Basic and acidic residues" evidence="1">
    <location>
        <begin position="197"/>
        <end position="269"/>
    </location>
</feature>
<dbReference type="eggNOG" id="ENOG5030JD6">
    <property type="taxonomic scope" value="Bacteria"/>
</dbReference>
<evidence type="ECO:0000313" key="3">
    <source>
        <dbReference type="EMBL" id="GAB97040.1"/>
    </source>
</evidence>
<evidence type="ECO:0008006" key="5">
    <source>
        <dbReference type="Google" id="ProtNLM"/>
    </source>
</evidence>
<dbReference type="EMBL" id="BAHD01000055">
    <property type="protein sequence ID" value="GAB97040.1"/>
    <property type="molecule type" value="Genomic_DNA"/>
</dbReference>
<dbReference type="RefSeq" id="WP_006593572.1">
    <property type="nucleotide sequence ID" value="NZ_BAHD01000055.1"/>
</dbReference>
<sequence>MNLTPVRLGLAVVGTAAVLVPGAMTASAAFQSAPQQASVAQSVAQQGGKGGGKGGDSAAIRARAGVTFLTECVEGNQVRQPKTFTLSCADNNQRLEQLSWKRWGHDRAYATGIVRENVSTPMSKGDKWISYKVKVIASNIVEGEASASYNKLTVKVVGKAPKGVQRVEVFDLPGVEPIAKHVHKPGKKGAPINHMKGWSDGHEDQSDDRIDHMKGWSDGHEDQSDDRIDHMKGWSDGHEDQSDDRIDHMKGWDDGHGDQSDDPIHTAKR</sequence>
<keyword evidence="2" id="KW-0732">Signal</keyword>
<evidence type="ECO:0000313" key="4">
    <source>
        <dbReference type="Proteomes" id="UP000008366"/>
    </source>
</evidence>
<feature type="chain" id="PRO_5003899543" description="Secreted protein" evidence="2">
    <location>
        <begin position="29"/>
        <end position="269"/>
    </location>
</feature>
<gene>
    <name evidence="3" type="ORF">KILIM_055_00080</name>
</gene>
<accession>K6WCN9</accession>
<dbReference type="Proteomes" id="UP000008366">
    <property type="component" value="Unassembled WGS sequence"/>
</dbReference>
<organism evidence="3 4">
    <name type="scientific">Kineosphaera limosa NBRC 100340</name>
    <dbReference type="NCBI Taxonomy" id="1184609"/>
    <lineage>
        <taxon>Bacteria</taxon>
        <taxon>Bacillati</taxon>
        <taxon>Actinomycetota</taxon>
        <taxon>Actinomycetes</taxon>
        <taxon>Micrococcales</taxon>
        <taxon>Dermatophilaceae</taxon>
        <taxon>Kineosphaera</taxon>
    </lineage>
</organism>
<protein>
    <recommendedName>
        <fullName evidence="5">Secreted protein</fullName>
    </recommendedName>
</protein>
<comment type="caution">
    <text evidence="3">The sequence shown here is derived from an EMBL/GenBank/DDBJ whole genome shotgun (WGS) entry which is preliminary data.</text>
</comment>